<sequence length="111" mass="12382">MNEQNPPINRCVGIIQPNIPFQIPSESHIRITNFTILSDDDTLSGSRTTIMANVKALTSDKREVEMNVAVSSFIIGIDYDQSCNLIISPTDQCTLTIVGTNVPIQMIYYYI</sequence>
<evidence type="ECO:0000313" key="1">
    <source>
        <dbReference type="EMBL" id="KAK8853933.1"/>
    </source>
</evidence>
<reference evidence="1 2" key="1">
    <citation type="submission" date="2024-04" db="EMBL/GenBank/DDBJ databases">
        <title>Tritrichomonas musculus Genome.</title>
        <authorList>
            <person name="Alves-Ferreira E."/>
            <person name="Grigg M."/>
            <person name="Lorenzi H."/>
            <person name="Galac M."/>
        </authorList>
    </citation>
    <scope>NUCLEOTIDE SEQUENCE [LARGE SCALE GENOMIC DNA]</scope>
    <source>
        <strain evidence="1 2">EAF2021</strain>
    </source>
</reference>
<proteinExistence type="predicted"/>
<gene>
    <name evidence="1" type="ORF">M9Y10_016480</name>
</gene>
<evidence type="ECO:0000313" key="2">
    <source>
        <dbReference type="Proteomes" id="UP001470230"/>
    </source>
</evidence>
<keyword evidence="2" id="KW-1185">Reference proteome</keyword>
<dbReference type="EMBL" id="JAPFFF010000021">
    <property type="protein sequence ID" value="KAK8853933.1"/>
    <property type="molecule type" value="Genomic_DNA"/>
</dbReference>
<comment type="caution">
    <text evidence="1">The sequence shown here is derived from an EMBL/GenBank/DDBJ whole genome shotgun (WGS) entry which is preliminary data.</text>
</comment>
<name>A0ABR2HXX3_9EUKA</name>
<accession>A0ABR2HXX3</accession>
<protein>
    <submittedName>
        <fullName evidence="1">Uncharacterized protein</fullName>
    </submittedName>
</protein>
<organism evidence="1 2">
    <name type="scientific">Tritrichomonas musculus</name>
    <dbReference type="NCBI Taxonomy" id="1915356"/>
    <lineage>
        <taxon>Eukaryota</taxon>
        <taxon>Metamonada</taxon>
        <taxon>Parabasalia</taxon>
        <taxon>Tritrichomonadida</taxon>
        <taxon>Tritrichomonadidae</taxon>
        <taxon>Tritrichomonas</taxon>
    </lineage>
</organism>
<dbReference type="Proteomes" id="UP001470230">
    <property type="component" value="Unassembled WGS sequence"/>
</dbReference>